<feature type="compositionally biased region" description="Basic residues" evidence="1">
    <location>
        <begin position="1"/>
        <end position="16"/>
    </location>
</feature>
<dbReference type="NCBIfam" id="NF004396">
    <property type="entry name" value="PRK05753.1"/>
    <property type="match status" value="1"/>
</dbReference>
<dbReference type="Pfam" id="PF01272">
    <property type="entry name" value="GreA_GreB"/>
    <property type="match status" value="1"/>
</dbReference>
<reference evidence="4 5" key="2">
    <citation type="submission" date="2020-08" db="EMBL/GenBank/DDBJ databases">
        <title>Stappia taiwanensis sp. nov., isolated from a coastal thermal spring.</title>
        <authorList>
            <person name="Kampfer P."/>
        </authorList>
    </citation>
    <scope>NUCLEOTIDE SEQUENCE [LARGE SCALE GENOMIC DNA]</scope>
    <source>
        <strain evidence="4 5">DSM 23284</strain>
    </source>
</reference>
<dbReference type="PANTHER" id="PTHR30437">
    <property type="entry name" value="TRANSCRIPTION ELONGATION FACTOR GREA"/>
    <property type="match status" value="1"/>
</dbReference>
<keyword evidence="4" id="KW-0808">Transferase</keyword>
<dbReference type="GO" id="GO:0003677">
    <property type="term" value="F:DNA binding"/>
    <property type="evidence" value="ECO:0007669"/>
    <property type="project" value="InterPro"/>
</dbReference>
<dbReference type="GO" id="GO:0032784">
    <property type="term" value="P:regulation of DNA-templated transcription elongation"/>
    <property type="evidence" value="ECO:0007669"/>
    <property type="project" value="InterPro"/>
</dbReference>
<keyword evidence="5" id="KW-1185">Reference proteome</keyword>
<accession>A0A838XN86</accession>
<organism evidence="4 5">
    <name type="scientific">Stappia taiwanensis</name>
    <dbReference type="NCBI Taxonomy" id="992267"/>
    <lineage>
        <taxon>Bacteria</taxon>
        <taxon>Pseudomonadati</taxon>
        <taxon>Pseudomonadota</taxon>
        <taxon>Alphaproteobacteria</taxon>
        <taxon>Hyphomicrobiales</taxon>
        <taxon>Stappiaceae</taxon>
        <taxon>Stappia</taxon>
    </lineage>
</organism>
<dbReference type="InterPro" id="IPR023459">
    <property type="entry name" value="Tscrpt_elong_fac_GreA/B_fam"/>
</dbReference>
<evidence type="ECO:0000313" key="4">
    <source>
        <dbReference type="EMBL" id="MBA4610096.1"/>
    </source>
</evidence>
<comment type="caution">
    <text evidence="4">The sequence shown here is derived from an EMBL/GenBank/DDBJ whole genome shotgun (WGS) entry which is preliminary data.</text>
</comment>
<dbReference type="Gene3D" id="3.10.50.30">
    <property type="entry name" value="Transcription elongation factor, GreA/GreB, C-terminal domain"/>
    <property type="match status" value="1"/>
</dbReference>
<gene>
    <name evidence="4" type="primary">rnk</name>
    <name evidence="4" type="ORF">H1W37_00420</name>
</gene>
<dbReference type="InterPro" id="IPR029462">
    <property type="entry name" value="Rnk_N"/>
</dbReference>
<evidence type="ECO:0000259" key="2">
    <source>
        <dbReference type="Pfam" id="PF01272"/>
    </source>
</evidence>
<dbReference type="EMBL" id="JACEON010000001">
    <property type="protein sequence ID" value="MBA4610096.1"/>
    <property type="molecule type" value="Genomic_DNA"/>
</dbReference>
<reference evidence="4 5" key="1">
    <citation type="submission" date="2020-07" db="EMBL/GenBank/DDBJ databases">
        <authorList>
            <person name="Li M."/>
        </authorList>
    </citation>
    <scope>NUCLEOTIDE SEQUENCE [LARGE SCALE GENOMIC DNA]</scope>
    <source>
        <strain evidence="4 5">DSM 23284</strain>
    </source>
</reference>
<protein>
    <submittedName>
        <fullName evidence="4">Nucleoside diphosphate kinase regulator</fullName>
    </submittedName>
</protein>
<dbReference type="GO" id="GO:0006354">
    <property type="term" value="P:DNA-templated transcription elongation"/>
    <property type="evidence" value="ECO:0007669"/>
    <property type="project" value="TreeGrafter"/>
</dbReference>
<dbReference type="Gene3D" id="1.10.286.20">
    <property type="match status" value="1"/>
</dbReference>
<feature type="domain" description="Transcription elongation factor GreA/GreB C-terminal" evidence="2">
    <location>
        <begin position="61"/>
        <end position="136"/>
    </location>
</feature>
<sequence>MTTAAKPRRPSGRRPKITLGEETLERLEALAEAAMARNPSLAERLLEEIDRARVVPQKRLPAKVVAIGNKVTYHDETTDQERTVTLVFPDDADIDRQRISVMTPIGVALMGLTEGASFHWDTLDDHRRRLTVVRVEPGDTDAKD</sequence>
<dbReference type="Pfam" id="PF14760">
    <property type="entry name" value="Rnk_N"/>
    <property type="match status" value="1"/>
</dbReference>
<dbReference type="AlphaFoldDB" id="A0A838XN86"/>
<evidence type="ECO:0000256" key="1">
    <source>
        <dbReference type="SAM" id="MobiDB-lite"/>
    </source>
</evidence>
<dbReference type="Proteomes" id="UP000559404">
    <property type="component" value="Unassembled WGS sequence"/>
</dbReference>
<feature type="region of interest" description="Disordered" evidence="1">
    <location>
        <begin position="1"/>
        <end position="21"/>
    </location>
</feature>
<dbReference type="InterPro" id="IPR001437">
    <property type="entry name" value="Tscrpt_elong_fac_GreA/B_C"/>
</dbReference>
<dbReference type="PANTHER" id="PTHR30437:SF5">
    <property type="entry name" value="REGULATOR OF NUCLEOSIDE DIPHOSPHATE KINASE"/>
    <property type="match status" value="1"/>
</dbReference>
<dbReference type="SUPFAM" id="SSF54534">
    <property type="entry name" value="FKBP-like"/>
    <property type="match status" value="1"/>
</dbReference>
<dbReference type="InterPro" id="IPR036953">
    <property type="entry name" value="GreA/GreB_C_sf"/>
</dbReference>
<feature type="domain" description="Regulator of nucleoside diphosphate kinase N-terminal" evidence="3">
    <location>
        <begin position="15"/>
        <end position="55"/>
    </location>
</feature>
<evidence type="ECO:0000313" key="5">
    <source>
        <dbReference type="Proteomes" id="UP000559404"/>
    </source>
</evidence>
<dbReference type="RefSeq" id="WP_181758297.1">
    <property type="nucleotide sequence ID" value="NZ_BMCR01000001.1"/>
</dbReference>
<dbReference type="GO" id="GO:0016301">
    <property type="term" value="F:kinase activity"/>
    <property type="evidence" value="ECO:0007669"/>
    <property type="project" value="UniProtKB-KW"/>
</dbReference>
<name>A0A838XN86_9HYPH</name>
<proteinExistence type="predicted"/>
<dbReference type="GO" id="GO:0070063">
    <property type="term" value="F:RNA polymerase binding"/>
    <property type="evidence" value="ECO:0007669"/>
    <property type="project" value="InterPro"/>
</dbReference>
<keyword evidence="4" id="KW-0418">Kinase</keyword>
<evidence type="ECO:0000259" key="3">
    <source>
        <dbReference type="Pfam" id="PF14760"/>
    </source>
</evidence>